<dbReference type="InParanoid" id="D8R747"/>
<dbReference type="EMBL" id="GL377573">
    <property type="protein sequence ID" value="EFJ31462.1"/>
    <property type="molecule type" value="Genomic_DNA"/>
</dbReference>
<accession>D8R747</accession>
<dbReference type="Proteomes" id="UP000001514">
    <property type="component" value="Unassembled WGS sequence"/>
</dbReference>
<keyword evidence="2" id="KW-1185">Reference proteome</keyword>
<dbReference type="AlphaFoldDB" id="D8R747"/>
<gene>
    <name evidence="1" type="ORF">SELMODRAFT_408080</name>
</gene>
<dbReference type="HOGENOM" id="CLU_1743668_0_0_1"/>
<organism evidence="2">
    <name type="scientific">Selaginella moellendorffii</name>
    <name type="common">Spikemoss</name>
    <dbReference type="NCBI Taxonomy" id="88036"/>
    <lineage>
        <taxon>Eukaryota</taxon>
        <taxon>Viridiplantae</taxon>
        <taxon>Streptophyta</taxon>
        <taxon>Embryophyta</taxon>
        <taxon>Tracheophyta</taxon>
        <taxon>Lycopodiopsida</taxon>
        <taxon>Selaginellales</taxon>
        <taxon>Selaginellaceae</taxon>
        <taxon>Selaginella</taxon>
    </lineage>
</organism>
<reference evidence="1 2" key="1">
    <citation type="journal article" date="2011" name="Science">
        <title>The Selaginella genome identifies genetic changes associated with the evolution of vascular plants.</title>
        <authorList>
            <person name="Banks J.A."/>
            <person name="Nishiyama T."/>
            <person name="Hasebe M."/>
            <person name="Bowman J.L."/>
            <person name="Gribskov M."/>
            <person name="dePamphilis C."/>
            <person name="Albert V.A."/>
            <person name="Aono N."/>
            <person name="Aoyama T."/>
            <person name="Ambrose B.A."/>
            <person name="Ashton N.W."/>
            <person name="Axtell M.J."/>
            <person name="Barker E."/>
            <person name="Barker M.S."/>
            <person name="Bennetzen J.L."/>
            <person name="Bonawitz N.D."/>
            <person name="Chapple C."/>
            <person name="Cheng C."/>
            <person name="Correa L.G."/>
            <person name="Dacre M."/>
            <person name="DeBarry J."/>
            <person name="Dreyer I."/>
            <person name="Elias M."/>
            <person name="Engstrom E.M."/>
            <person name="Estelle M."/>
            <person name="Feng L."/>
            <person name="Finet C."/>
            <person name="Floyd S.K."/>
            <person name="Frommer W.B."/>
            <person name="Fujita T."/>
            <person name="Gramzow L."/>
            <person name="Gutensohn M."/>
            <person name="Harholt J."/>
            <person name="Hattori M."/>
            <person name="Heyl A."/>
            <person name="Hirai T."/>
            <person name="Hiwatashi Y."/>
            <person name="Ishikawa M."/>
            <person name="Iwata M."/>
            <person name="Karol K.G."/>
            <person name="Koehler B."/>
            <person name="Kolukisaoglu U."/>
            <person name="Kubo M."/>
            <person name="Kurata T."/>
            <person name="Lalonde S."/>
            <person name="Li K."/>
            <person name="Li Y."/>
            <person name="Litt A."/>
            <person name="Lyons E."/>
            <person name="Manning G."/>
            <person name="Maruyama T."/>
            <person name="Michael T.P."/>
            <person name="Mikami K."/>
            <person name="Miyazaki S."/>
            <person name="Morinaga S."/>
            <person name="Murata T."/>
            <person name="Mueller-Roeber B."/>
            <person name="Nelson D.R."/>
            <person name="Obara M."/>
            <person name="Oguri Y."/>
            <person name="Olmstead R.G."/>
            <person name="Onodera N."/>
            <person name="Petersen B.L."/>
            <person name="Pils B."/>
            <person name="Prigge M."/>
            <person name="Rensing S.A."/>
            <person name="Riano-Pachon D.M."/>
            <person name="Roberts A.W."/>
            <person name="Sato Y."/>
            <person name="Scheller H.V."/>
            <person name="Schulz B."/>
            <person name="Schulz C."/>
            <person name="Shakirov E.V."/>
            <person name="Shibagaki N."/>
            <person name="Shinohara N."/>
            <person name="Shippen D.E."/>
            <person name="Soerensen I."/>
            <person name="Sotooka R."/>
            <person name="Sugimoto N."/>
            <person name="Sugita M."/>
            <person name="Sumikawa N."/>
            <person name="Tanurdzic M."/>
            <person name="Theissen G."/>
            <person name="Ulvskov P."/>
            <person name="Wakazuki S."/>
            <person name="Weng J.K."/>
            <person name="Willats W.W."/>
            <person name="Wipf D."/>
            <person name="Wolf P.G."/>
            <person name="Yang L."/>
            <person name="Zimmer A.D."/>
            <person name="Zhu Q."/>
            <person name="Mitros T."/>
            <person name="Hellsten U."/>
            <person name="Loque D."/>
            <person name="Otillar R."/>
            <person name="Salamov A."/>
            <person name="Schmutz J."/>
            <person name="Shapiro H."/>
            <person name="Lindquist E."/>
            <person name="Lucas S."/>
            <person name="Rokhsar D."/>
            <person name="Grigoriev I.V."/>
        </authorList>
    </citation>
    <scope>NUCLEOTIDE SEQUENCE [LARGE SCALE GENOMIC DNA]</scope>
</reference>
<sequence>MREIPYEVLKKARNSFSNSELADPADADDGHLLQQAAQGSGGPAESMVASTENCCNYVDKYPLMVRLTFKPDQPDDLEAIKTTTPPWEIIRCVLLTGYCFSAAGSYWDPSSGRFNKRCSLPDPKWKYRMLAILGMRQILRDILGKAMHAA</sequence>
<dbReference type="Gramene" id="EFJ31462">
    <property type="protein sequence ID" value="EFJ31462"/>
    <property type="gene ID" value="SELMODRAFT_408080"/>
</dbReference>
<evidence type="ECO:0000313" key="2">
    <source>
        <dbReference type="Proteomes" id="UP000001514"/>
    </source>
</evidence>
<evidence type="ECO:0000313" key="1">
    <source>
        <dbReference type="EMBL" id="EFJ31462.1"/>
    </source>
</evidence>
<protein>
    <submittedName>
        <fullName evidence="1">Uncharacterized protein</fullName>
    </submittedName>
</protein>
<dbReference type="KEGG" id="smo:SELMODRAFT_408080"/>
<name>D8R747_SELML</name>
<proteinExistence type="predicted"/>